<evidence type="ECO:0000313" key="7">
    <source>
        <dbReference type="EMBL" id="WYY00508.1"/>
    </source>
</evidence>
<keyword evidence="8" id="KW-1185">Reference proteome</keyword>
<evidence type="ECO:0000256" key="2">
    <source>
        <dbReference type="ARBA" id="ARBA00022898"/>
    </source>
</evidence>
<evidence type="ECO:0000259" key="6">
    <source>
        <dbReference type="Pfam" id="PF21478"/>
    </source>
</evidence>
<dbReference type="InterPro" id="IPR015421">
    <property type="entry name" value="PyrdxlP-dep_Trfase_major"/>
</dbReference>
<dbReference type="GO" id="GO:0005829">
    <property type="term" value="C:cytosol"/>
    <property type="evidence" value="ECO:0007669"/>
    <property type="project" value="TreeGrafter"/>
</dbReference>
<dbReference type="KEGG" id="omr:OXIME_001084"/>
<reference evidence="7 8" key="1">
    <citation type="submission" date="2023-09" db="EMBL/GenBank/DDBJ databases">
        <authorList>
            <person name="Golyshina O.V."/>
            <person name="Lunev E.A."/>
            <person name="Bargiela R."/>
            <person name="Gaines M.C."/>
            <person name="Daum B."/>
            <person name="Bale N.J."/>
            <person name="Koenen M."/>
            <person name="Sinninghe Damst J.S."/>
            <person name="Yakimov M."/>
            <person name="Golyshin P.N."/>
        </authorList>
    </citation>
    <scope>NUCLEOTIDE SEQUENCE [LARGE SCALE GENOMIC DNA]</scope>
    <source>
        <strain evidence="7 8">M1</strain>
    </source>
</reference>
<dbReference type="PANTHER" id="PTHR11773">
    <property type="entry name" value="GLYCINE DEHYDROGENASE, DECARBOXYLATING"/>
    <property type="match status" value="1"/>
</dbReference>
<comment type="catalytic activity">
    <reaction evidence="4">
        <text>N(6)-[(R)-lipoyl]-L-lysyl-[glycine-cleavage complex H protein] + glycine + H(+) = N(6)-[(R)-S(8)-aminomethyldihydrolipoyl]-L-lysyl-[glycine-cleavage complex H protein] + CO2</text>
        <dbReference type="Rhea" id="RHEA:24304"/>
        <dbReference type="Rhea" id="RHEA-COMP:10494"/>
        <dbReference type="Rhea" id="RHEA-COMP:10495"/>
        <dbReference type="ChEBI" id="CHEBI:15378"/>
        <dbReference type="ChEBI" id="CHEBI:16526"/>
        <dbReference type="ChEBI" id="CHEBI:57305"/>
        <dbReference type="ChEBI" id="CHEBI:83099"/>
        <dbReference type="ChEBI" id="CHEBI:83143"/>
        <dbReference type="EC" id="1.4.4.2"/>
    </reaction>
</comment>
<evidence type="ECO:0000256" key="1">
    <source>
        <dbReference type="ARBA" id="ARBA00012134"/>
    </source>
</evidence>
<keyword evidence="2" id="KW-0663">Pyridoxal phosphate</keyword>
<proteinExistence type="predicted"/>
<dbReference type="Pfam" id="PF00266">
    <property type="entry name" value="Aminotran_5"/>
    <property type="match status" value="1"/>
</dbReference>
<dbReference type="GO" id="GO:0005960">
    <property type="term" value="C:glycine cleavage complex"/>
    <property type="evidence" value="ECO:0007669"/>
    <property type="project" value="TreeGrafter"/>
</dbReference>
<dbReference type="InterPro" id="IPR020581">
    <property type="entry name" value="GDC_P"/>
</dbReference>
<dbReference type="GO" id="GO:0004375">
    <property type="term" value="F:glycine dehydrogenase (decarboxylating) activity"/>
    <property type="evidence" value="ECO:0007669"/>
    <property type="project" value="UniProtKB-EC"/>
</dbReference>
<organism evidence="7 8">
    <name type="scientific">Oxyplasma meridianum</name>
    <dbReference type="NCBI Taxonomy" id="3073602"/>
    <lineage>
        <taxon>Archaea</taxon>
        <taxon>Methanobacteriati</taxon>
        <taxon>Thermoplasmatota</taxon>
        <taxon>Thermoplasmata</taxon>
        <taxon>Thermoplasmatales</taxon>
        <taxon>Thermoplasmataceae</taxon>
        <taxon>Oxyplasma</taxon>
    </lineage>
</organism>
<dbReference type="PANTHER" id="PTHR11773:SF1">
    <property type="entry name" value="GLYCINE DEHYDROGENASE (DECARBOXYLATING), MITOCHONDRIAL"/>
    <property type="match status" value="1"/>
</dbReference>
<dbReference type="GeneID" id="95967821"/>
<dbReference type="Pfam" id="PF21478">
    <property type="entry name" value="GcvP2_C"/>
    <property type="match status" value="1"/>
</dbReference>
<dbReference type="AlphaFoldDB" id="A0AAX4NGP2"/>
<dbReference type="InterPro" id="IPR000192">
    <property type="entry name" value="Aminotrans_V_dom"/>
</dbReference>
<dbReference type="FunFam" id="3.40.640.10:FF:000224">
    <property type="entry name" value="Probable glycine dehydrogenase (decarboxylating) subunit 2"/>
    <property type="match status" value="1"/>
</dbReference>
<keyword evidence="3 7" id="KW-0560">Oxidoreductase</keyword>
<evidence type="ECO:0000259" key="5">
    <source>
        <dbReference type="Pfam" id="PF00266"/>
    </source>
</evidence>
<dbReference type="EC" id="1.4.4.2" evidence="1"/>
<name>A0AAX4NGP2_9ARCH</name>
<protein>
    <recommendedName>
        <fullName evidence="1">glycine dehydrogenase (aminomethyl-transferring)</fullName>
        <ecNumber evidence="1">1.4.4.2</ecNumber>
    </recommendedName>
</protein>
<sequence length="477" mass="53002">MAYHQATYDEPLIKNIRSGTDYKVPAVEERVEDLIPPSLLRHDLDLPDVAEFDVVRHFTRLSQMNFSVDIGTYPLGSCTMKFNPKFADSISQIDGFRETHPLQAEDSIQGSFRIMYELQEYLKEISDMDAITLQPLAGAQGEFTGILIVRKYLEDIGELGKRTEVIIPDSAHGTNPASAAMAGFDVVEIPSDSNGMVDLQALESALSDRTAAFMITNPNTLGIFDRNIVKISEMVHKAGALLYYDGANFNAIVGITSPGIMGFDIVHFNLHKTFATPHGGGGPGSGPVAVKAFLRDYLPVPVVSMNNGKYYLDYSAPKTIGKVASYYGAFNMLLRAWAYIRFHGSDGLLSNTQKAVLNANYLSHRLSASFTIPFSPLKKHELVLSTEKTGKRALDIGKYIIDQGVHAPTVYFPLIVHEDMMIEPTESVSKDDLDRYAQIMEEALKEDVEQLKKRPLNLSSRRIDEVKAARDLKLKWD</sequence>
<dbReference type="GO" id="GO:0016594">
    <property type="term" value="F:glycine binding"/>
    <property type="evidence" value="ECO:0007669"/>
    <property type="project" value="TreeGrafter"/>
</dbReference>
<dbReference type="InterPro" id="IPR015424">
    <property type="entry name" value="PyrdxlP-dep_Trfase"/>
</dbReference>
<dbReference type="RefSeq" id="WP_393970844.1">
    <property type="nucleotide sequence ID" value="NZ_CP133772.1"/>
</dbReference>
<dbReference type="Gene3D" id="6.20.440.10">
    <property type="match status" value="1"/>
</dbReference>
<accession>A0AAX4NGP2</accession>
<evidence type="ECO:0000256" key="4">
    <source>
        <dbReference type="ARBA" id="ARBA00049026"/>
    </source>
</evidence>
<dbReference type="Proteomes" id="UP001451606">
    <property type="component" value="Chromosome"/>
</dbReference>
<dbReference type="InterPro" id="IPR049316">
    <property type="entry name" value="GDC-P_C"/>
</dbReference>
<dbReference type="EMBL" id="CP133772">
    <property type="protein sequence ID" value="WYY00508.1"/>
    <property type="molecule type" value="Genomic_DNA"/>
</dbReference>
<dbReference type="InterPro" id="IPR015422">
    <property type="entry name" value="PyrdxlP-dep_Trfase_small"/>
</dbReference>
<feature type="domain" description="Glycine dehydrogenase C-terminal" evidence="6">
    <location>
        <begin position="352"/>
        <end position="454"/>
    </location>
</feature>
<gene>
    <name evidence="7" type="primary">gcvPB</name>
    <name evidence="7" type="ORF">OXIME_001084</name>
</gene>
<evidence type="ECO:0000313" key="8">
    <source>
        <dbReference type="Proteomes" id="UP001451606"/>
    </source>
</evidence>
<dbReference type="Gene3D" id="3.40.640.10">
    <property type="entry name" value="Type I PLP-dependent aspartate aminotransferase-like (Major domain)"/>
    <property type="match status" value="1"/>
</dbReference>
<dbReference type="Gene3D" id="3.90.1150.10">
    <property type="entry name" value="Aspartate Aminotransferase, domain 1"/>
    <property type="match status" value="1"/>
</dbReference>
<dbReference type="NCBIfam" id="NF003346">
    <property type="entry name" value="PRK04366.1"/>
    <property type="match status" value="1"/>
</dbReference>
<evidence type="ECO:0000256" key="3">
    <source>
        <dbReference type="ARBA" id="ARBA00023002"/>
    </source>
</evidence>
<dbReference type="GO" id="GO:0030170">
    <property type="term" value="F:pyridoxal phosphate binding"/>
    <property type="evidence" value="ECO:0007669"/>
    <property type="project" value="TreeGrafter"/>
</dbReference>
<feature type="domain" description="Aminotransferase class V" evidence="5">
    <location>
        <begin position="156"/>
        <end position="279"/>
    </location>
</feature>
<dbReference type="GO" id="GO:0019464">
    <property type="term" value="P:glycine decarboxylation via glycine cleavage system"/>
    <property type="evidence" value="ECO:0007669"/>
    <property type="project" value="TreeGrafter"/>
</dbReference>
<dbReference type="SUPFAM" id="SSF53383">
    <property type="entry name" value="PLP-dependent transferases"/>
    <property type="match status" value="1"/>
</dbReference>